<accession>A0AAD4W232</accession>
<dbReference type="EMBL" id="JAJFAZ020000004">
    <property type="protein sequence ID" value="KAI5334171.1"/>
    <property type="molecule type" value="Genomic_DNA"/>
</dbReference>
<protein>
    <recommendedName>
        <fullName evidence="3">Aminotransferase-like plant mobile domain-containing protein</fullName>
    </recommendedName>
</protein>
<organism evidence="1 2">
    <name type="scientific">Prunus dulcis</name>
    <name type="common">Almond</name>
    <name type="synonym">Amygdalus dulcis</name>
    <dbReference type="NCBI Taxonomy" id="3755"/>
    <lineage>
        <taxon>Eukaryota</taxon>
        <taxon>Viridiplantae</taxon>
        <taxon>Streptophyta</taxon>
        <taxon>Embryophyta</taxon>
        <taxon>Tracheophyta</taxon>
        <taxon>Spermatophyta</taxon>
        <taxon>Magnoliopsida</taxon>
        <taxon>eudicotyledons</taxon>
        <taxon>Gunneridae</taxon>
        <taxon>Pentapetalae</taxon>
        <taxon>rosids</taxon>
        <taxon>fabids</taxon>
        <taxon>Rosales</taxon>
        <taxon>Rosaceae</taxon>
        <taxon>Amygdaloideae</taxon>
        <taxon>Amygdaleae</taxon>
        <taxon>Prunus</taxon>
    </lineage>
</organism>
<proteinExistence type="predicted"/>
<name>A0AAD4W232_PRUDU</name>
<evidence type="ECO:0000313" key="2">
    <source>
        <dbReference type="Proteomes" id="UP001054821"/>
    </source>
</evidence>
<sequence>MVALFGFRPWGPSFDVLGDYEMKNRKVGIWLEWYFPELGNEELEYLEDDVPATALAINSKRPVSTEEFFISFRECKRRPRMTWLCSLFSDTPWFVDRVLHEAPRRWRELTDFRSRLHADISISYLTNMDLFFGGIHTDKRCAYGVEAYNPQFVSRQFGLVQAIPELRYSSVNKGISWWNPSLTPQEVREVRASWWNMSDKVRVPPYDPSSFCTPSFHEFWENRLFSWLPGYAKLLYTSTFQNYPFA</sequence>
<evidence type="ECO:0000313" key="1">
    <source>
        <dbReference type="EMBL" id="KAI5334171.1"/>
    </source>
</evidence>
<reference evidence="1 2" key="1">
    <citation type="journal article" date="2022" name="G3 (Bethesda)">
        <title>Whole-genome sequence and methylome profiling of the almond [Prunus dulcis (Mill.) D.A. Webb] cultivar 'Nonpareil'.</title>
        <authorList>
            <person name="D'Amico-Willman K.M."/>
            <person name="Ouma W.Z."/>
            <person name="Meulia T."/>
            <person name="Sideli G.M."/>
            <person name="Gradziel T.M."/>
            <person name="Fresnedo-Ramirez J."/>
        </authorList>
    </citation>
    <scope>NUCLEOTIDE SEQUENCE [LARGE SCALE GENOMIC DNA]</scope>
    <source>
        <strain evidence="1">Clone GOH B32 T37-40</strain>
    </source>
</reference>
<dbReference type="Proteomes" id="UP001054821">
    <property type="component" value="Chromosome 4"/>
</dbReference>
<keyword evidence="2" id="KW-1185">Reference proteome</keyword>
<comment type="caution">
    <text evidence="1">The sequence shown here is derived from an EMBL/GenBank/DDBJ whole genome shotgun (WGS) entry which is preliminary data.</text>
</comment>
<evidence type="ECO:0008006" key="3">
    <source>
        <dbReference type="Google" id="ProtNLM"/>
    </source>
</evidence>
<dbReference type="AlphaFoldDB" id="A0AAD4W232"/>
<gene>
    <name evidence="1" type="ORF">L3X38_024304</name>
</gene>